<dbReference type="PANTHER" id="PTHR38767:SF1">
    <property type="entry name" value="DNA POLYMERASE III SUBUNIT CHI"/>
    <property type="match status" value="1"/>
</dbReference>
<dbReference type="KEGG" id="sfu:Sfum_1224"/>
<dbReference type="PANTHER" id="PTHR38767">
    <property type="entry name" value="DNA POLYMERASE III SUBUNIT CHI"/>
    <property type="match status" value="1"/>
</dbReference>
<dbReference type="eggNOG" id="COG2927">
    <property type="taxonomic scope" value="Bacteria"/>
</dbReference>
<dbReference type="OrthoDB" id="9795973at2"/>
<accession>A0LHL4</accession>
<dbReference type="InterPro" id="IPR007459">
    <property type="entry name" value="DNA_pol3_chi"/>
</dbReference>
<dbReference type="SUPFAM" id="SSF102400">
    <property type="entry name" value="DNA polymerase III chi subunit"/>
    <property type="match status" value="1"/>
</dbReference>
<sequence>MAESRILFVETVAAEQRKLLCNIVEHFYEAGRKVQVVADSTLGAQHIDQMLWTFSDRSFVPHRILDPGRGTPLEPVVITVGERILDGFDTVVCDAECRLDFMTAFETAVHFVIRDDVDRRLQSRRMWTEARDRALAVRHVPYATGMDLKGLV</sequence>
<organism evidence="1 2">
    <name type="scientific">Syntrophobacter fumaroxidans (strain DSM 10017 / MPOB)</name>
    <dbReference type="NCBI Taxonomy" id="335543"/>
    <lineage>
        <taxon>Bacteria</taxon>
        <taxon>Pseudomonadati</taxon>
        <taxon>Thermodesulfobacteriota</taxon>
        <taxon>Syntrophobacteria</taxon>
        <taxon>Syntrophobacterales</taxon>
        <taxon>Syntrophobacteraceae</taxon>
        <taxon>Syntrophobacter</taxon>
    </lineage>
</organism>
<dbReference type="InParanoid" id="A0LHL4"/>
<gene>
    <name evidence="1" type="ordered locus">Sfum_1224</name>
</gene>
<dbReference type="HOGENOM" id="CLU_1721448_0_0_7"/>
<evidence type="ECO:0000313" key="1">
    <source>
        <dbReference type="EMBL" id="ABK16916.1"/>
    </source>
</evidence>
<dbReference type="GO" id="GO:0006260">
    <property type="term" value="P:DNA replication"/>
    <property type="evidence" value="ECO:0007669"/>
    <property type="project" value="InterPro"/>
</dbReference>
<dbReference type="EMBL" id="CP000478">
    <property type="protein sequence ID" value="ABK16916.1"/>
    <property type="molecule type" value="Genomic_DNA"/>
</dbReference>
<dbReference type="Gene3D" id="3.40.50.10110">
    <property type="entry name" value="DNA polymerase III subunit chi"/>
    <property type="match status" value="1"/>
</dbReference>
<dbReference type="GO" id="GO:0003677">
    <property type="term" value="F:DNA binding"/>
    <property type="evidence" value="ECO:0007669"/>
    <property type="project" value="InterPro"/>
</dbReference>
<dbReference type="GO" id="GO:0003887">
    <property type="term" value="F:DNA-directed DNA polymerase activity"/>
    <property type="evidence" value="ECO:0007669"/>
    <property type="project" value="InterPro"/>
</dbReference>
<dbReference type="AlphaFoldDB" id="A0LHL4"/>
<dbReference type="RefSeq" id="WP_011698087.1">
    <property type="nucleotide sequence ID" value="NC_008554.1"/>
</dbReference>
<protein>
    <submittedName>
        <fullName evidence="1">DNA polymerase III chi subunit</fullName>
    </submittedName>
</protein>
<dbReference type="STRING" id="335543.Sfum_1224"/>
<evidence type="ECO:0000313" key="2">
    <source>
        <dbReference type="Proteomes" id="UP000001784"/>
    </source>
</evidence>
<dbReference type="GO" id="GO:0032298">
    <property type="term" value="P:positive regulation of DNA-templated DNA replication initiation"/>
    <property type="evidence" value="ECO:0007669"/>
    <property type="project" value="TreeGrafter"/>
</dbReference>
<dbReference type="Pfam" id="PF04364">
    <property type="entry name" value="DNA_pol3_chi"/>
    <property type="match status" value="1"/>
</dbReference>
<proteinExistence type="predicted"/>
<reference evidence="1 2" key="1">
    <citation type="submission" date="2006-10" db="EMBL/GenBank/DDBJ databases">
        <title>Complete sequence of Syntrophobacter fumaroxidans MPOB.</title>
        <authorList>
            <consortium name="US DOE Joint Genome Institute"/>
            <person name="Copeland A."/>
            <person name="Lucas S."/>
            <person name="Lapidus A."/>
            <person name="Barry K."/>
            <person name="Detter J.C."/>
            <person name="Glavina del Rio T."/>
            <person name="Hammon N."/>
            <person name="Israni S."/>
            <person name="Pitluck S."/>
            <person name="Goltsman E.G."/>
            <person name="Martinez M."/>
            <person name="Schmutz J."/>
            <person name="Larimer F."/>
            <person name="Land M."/>
            <person name="Hauser L."/>
            <person name="Kyrpides N."/>
            <person name="Kim E."/>
            <person name="Boone D.R."/>
            <person name="Brockman F."/>
            <person name="Culley D."/>
            <person name="Ferry J."/>
            <person name="Gunsalus R."/>
            <person name="McInerney M.J."/>
            <person name="Morrison M."/>
            <person name="Plugge C."/>
            <person name="Rohlin L."/>
            <person name="Scholten J."/>
            <person name="Sieber J."/>
            <person name="Stams A.J.M."/>
            <person name="Worm P."/>
            <person name="Henstra A.M."/>
            <person name="Richardson P."/>
        </authorList>
    </citation>
    <scope>NUCLEOTIDE SEQUENCE [LARGE SCALE GENOMIC DNA]</scope>
    <source>
        <strain evidence="2">DSM 10017 / MPOB</strain>
    </source>
</reference>
<dbReference type="InterPro" id="IPR036768">
    <property type="entry name" value="PolIII_chi_sf"/>
</dbReference>
<dbReference type="FunCoup" id="A0LHL4">
    <property type="interactions" value="83"/>
</dbReference>
<name>A0LHL4_SYNFM</name>
<dbReference type="Proteomes" id="UP000001784">
    <property type="component" value="Chromosome"/>
</dbReference>
<keyword evidence="2" id="KW-1185">Reference proteome</keyword>